<dbReference type="Gene3D" id="2.70.98.10">
    <property type="match status" value="1"/>
</dbReference>
<organism evidence="6 7">
    <name type="scientific">Humisphaera borealis</name>
    <dbReference type="NCBI Taxonomy" id="2807512"/>
    <lineage>
        <taxon>Bacteria</taxon>
        <taxon>Pseudomonadati</taxon>
        <taxon>Planctomycetota</taxon>
        <taxon>Phycisphaerae</taxon>
        <taxon>Tepidisphaerales</taxon>
        <taxon>Tepidisphaeraceae</taxon>
        <taxon>Humisphaera</taxon>
    </lineage>
</organism>
<dbReference type="GO" id="GO:0047938">
    <property type="term" value="F:glucose-6-phosphate 1-epimerase activity"/>
    <property type="evidence" value="ECO:0007669"/>
    <property type="project" value="UniProtKB-UniRule"/>
</dbReference>
<dbReference type="InterPro" id="IPR011013">
    <property type="entry name" value="Gal_mutarotase_sf_dom"/>
</dbReference>
<dbReference type="Pfam" id="PF01263">
    <property type="entry name" value="Aldose_epim"/>
    <property type="match status" value="1"/>
</dbReference>
<protein>
    <recommendedName>
        <fullName evidence="4">Putative glucose-6-phosphate 1-epimerase</fullName>
        <ecNumber evidence="4">5.1.3.15</ecNumber>
    </recommendedName>
</protein>
<dbReference type="InterPro" id="IPR014718">
    <property type="entry name" value="GH-type_carb-bd"/>
</dbReference>
<evidence type="ECO:0000256" key="5">
    <source>
        <dbReference type="PIRSR" id="PIRSR016020-1"/>
    </source>
</evidence>
<dbReference type="SUPFAM" id="SSF74650">
    <property type="entry name" value="Galactose mutarotase-like"/>
    <property type="match status" value="1"/>
</dbReference>
<evidence type="ECO:0000313" key="7">
    <source>
        <dbReference type="Proteomes" id="UP000593765"/>
    </source>
</evidence>
<dbReference type="PIRSF" id="PIRSF016020">
    <property type="entry name" value="PHexose_mutarotase"/>
    <property type="match status" value="1"/>
</dbReference>
<name>A0A7M2WSU5_9BACT</name>
<dbReference type="CDD" id="cd09020">
    <property type="entry name" value="D-hex-6-P-epi_like"/>
    <property type="match status" value="1"/>
</dbReference>
<comment type="catalytic activity">
    <reaction evidence="1">
        <text>alpha-D-glucose 6-phosphate = beta-D-glucose 6-phosphate</text>
        <dbReference type="Rhea" id="RHEA:16249"/>
        <dbReference type="ChEBI" id="CHEBI:58225"/>
        <dbReference type="ChEBI" id="CHEBI:58247"/>
        <dbReference type="EC" id="5.1.3.15"/>
    </reaction>
</comment>
<dbReference type="AlphaFoldDB" id="A0A7M2WSU5"/>
<dbReference type="GO" id="GO:0030246">
    <property type="term" value="F:carbohydrate binding"/>
    <property type="evidence" value="ECO:0007669"/>
    <property type="project" value="UniProtKB-UniRule"/>
</dbReference>
<evidence type="ECO:0000256" key="2">
    <source>
        <dbReference type="ARBA" id="ARBA00005866"/>
    </source>
</evidence>
<dbReference type="EC" id="5.1.3.15" evidence="4"/>
<evidence type="ECO:0000256" key="4">
    <source>
        <dbReference type="PIRNR" id="PIRNR016020"/>
    </source>
</evidence>
<gene>
    <name evidence="6" type="ORF">IPV69_18615</name>
</gene>
<sequence length="304" mass="32937">MDFNTLRDKFHQPGTLEITPGEGGLPRLTVISPVSTAEIYLHGAHVTQFTPRGEPPLMFMSRKSHYVDGKPIRGGVPLIFPWFGPNLADPKLPAHGFIRTRAWKLESVTRGEQGAVAVRLTLAPDAQAREIWPREFALAFTVTVGATLEMAMSVTNTGDRPFRFEEAMHTYLAVSDIRNISIDGLAGRTFIDKMDHAAHKTQPSGPFGITGETDRVYLNTPDTVVVTDPAGSSSRGPRMIAVSKQGSASTVVWNPWIAKAAAMADFGDDEWPGMLCIETANAADNALSLEPGQSHTMSATIALL</sequence>
<feature type="active site" evidence="5">
    <location>
        <position position="169"/>
    </location>
</feature>
<proteinExistence type="inferred from homology"/>
<dbReference type="Proteomes" id="UP000593765">
    <property type="component" value="Chromosome"/>
</dbReference>
<dbReference type="PANTHER" id="PTHR11122">
    <property type="entry name" value="APOSPORY-ASSOCIATED PROTEIN C-RELATED"/>
    <property type="match status" value="1"/>
</dbReference>
<evidence type="ECO:0000256" key="1">
    <source>
        <dbReference type="ARBA" id="ARBA00001096"/>
    </source>
</evidence>
<evidence type="ECO:0000313" key="6">
    <source>
        <dbReference type="EMBL" id="QOV88252.1"/>
    </source>
</evidence>
<accession>A0A7M2WSU5</accession>
<keyword evidence="7" id="KW-1185">Reference proteome</keyword>
<comment type="similarity">
    <text evidence="2 4">Belongs to the glucose-6-phosphate 1-epimerase family.</text>
</comment>
<keyword evidence="3 4" id="KW-0413">Isomerase</keyword>
<evidence type="ECO:0000256" key="3">
    <source>
        <dbReference type="ARBA" id="ARBA00023235"/>
    </source>
</evidence>
<reference evidence="6 7" key="1">
    <citation type="submission" date="2020-10" db="EMBL/GenBank/DDBJ databases">
        <title>Wide distribution of Phycisphaera-like planctomycetes from WD2101 soil group in peatlands and genome analysis of the first cultivated representative.</title>
        <authorList>
            <person name="Dedysh S.N."/>
            <person name="Beletsky A.V."/>
            <person name="Ivanova A."/>
            <person name="Kulichevskaya I.S."/>
            <person name="Suzina N.E."/>
            <person name="Philippov D.A."/>
            <person name="Rakitin A.L."/>
            <person name="Mardanov A.V."/>
            <person name="Ravin N.V."/>
        </authorList>
    </citation>
    <scope>NUCLEOTIDE SEQUENCE [LARGE SCALE GENOMIC DNA]</scope>
    <source>
        <strain evidence="6 7">M1803</strain>
    </source>
</reference>
<feature type="active site" evidence="5">
    <location>
        <position position="278"/>
    </location>
</feature>
<dbReference type="GO" id="GO:0005975">
    <property type="term" value="P:carbohydrate metabolic process"/>
    <property type="evidence" value="ECO:0007669"/>
    <property type="project" value="InterPro"/>
</dbReference>
<dbReference type="InterPro" id="IPR008183">
    <property type="entry name" value="Aldose_1/G6P_1-epimerase"/>
</dbReference>
<dbReference type="InterPro" id="IPR025532">
    <property type="entry name" value="G6P_1-epimerase"/>
</dbReference>
<dbReference type="GO" id="GO:0005737">
    <property type="term" value="C:cytoplasm"/>
    <property type="evidence" value="ECO:0007669"/>
    <property type="project" value="TreeGrafter"/>
</dbReference>
<dbReference type="PANTHER" id="PTHR11122:SF13">
    <property type="entry name" value="GLUCOSE-6-PHOSPHATE 1-EPIMERASE"/>
    <property type="match status" value="1"/>
</dbReference>
<dbReference type="EMBL" id="CP063458">
    <property type="protein sequence ID" value="QOV88252.1"/>
    <property type="molecule type" value="Genomic_DNA"/>
</dbReference>
<dbReference type="RefSeq" id="WP_206291227.1">
    <property type="nucleotide sequence ID" value="NZ_CP063458.1"/>
</dbReference>
<dbReference type="KEGG" id="hbs:IPV69_18615"/>